<keyword evidence="3" id="KW-1185">Reference proteome</keyword>
<dbReference type="SUPFAM" id="SSF63829">
    <property type="entry name" value="Calcium-dependent phosphotriesterase"/>
    <property type="match status" value="1"/>
</dbReference>
<proteinExistence type="predicted"/>
<feature type="chain" id="PRO_5003916911" description="PQQ-binding-like beta-propeller repeat protein" evidence="1">
    <location>
        <begin position="34"/>
        <end position="344"/>
    </location>
</feature>
<evidence type="ECO:0008006" key="4">
    <source>
        <dbReference type="Google" id="ProtNLM"/>
    </source>
</evidence>
<evidence type="ECO:0000313" key="2">
    <source>
        <dbReference type="EMBL" id="CCO07617.1"/>
    </source>
</evidence>
<organism evidence="2 3">
    <name type="scientific">Desulforamulus hydrothermalis Lam5 = DSM 18033</name>
    <dbReference type="NCBI Taxonomy" id="1121428"/>
    <lineage>
        <taxon>Bacteria</taxon>
        <taxon>Bacillati</taxon>
        <taxon>Bacillota</taxon>
        <taxon>Clostridia</taxon>
        <taxon>Eubacteriales</taxon>
        <taxon>Peptococcaceae</taxon>
        <taxon>Desulforamulus</taxon>
    </lineage>
</organism>
<dbReference type="eggNOG" id="COG1520">
    <property type="taxonomic scope" value="Bacteria"/>
</dbReference>
<reference evidence="2 3" key="1">
    <citation type="journal article" date="2013" name="Genome Announc.">
        <title>Genome Sequence of the Sulfate-Reducing Bacterium Desulfotomaculum hydrothermale Lam5(T).</title>
        <authorList>
            <person name="Amin O."/>
            <person name="Fardeau M.L."/>
            <person name="Valette O."/>
            <person name="Hirschler-Rea A."/>
            <person name="Barbe V."/>
            <person name="Medigue C."/>
            <person name="Vacherie B."/>
            <person name="Ollivier B."/>
            <person name="Bertin P.N."/>
            <person name="Dolla A."/>
        </authorList>
    </citation>
    <scope>NUCLEOTIDE SEQUENCE [LARGE SCALE GENOMIC DNA]</scope>
    <source>
        <strain evidence="3">Lam5 / DSM 18033</strain>
    </source>
</reference>
<feature type="signal peptide" evidence="1">
    <location>
        <begin position="1"/>
        <end position="33"/>
    </location>
</feature>
<gene>
    <name evidence="2" type="ORF">DESHY_110563</name>
</gene>
<dbReference type="AlphaFoldDB" id="K8DXY5"/>
<sequence length="344" mass="37551">MKARREAAVMVNKLRIIICSLLCFVLPVLPAAAAEQTPPELQQFLMEQGQQAENRQPFRLTVDYIANITHNLVGHAQLLPNGNLLLCRVGAWQPGLVEVDAQGKEVWVYYGIQANSALRLPNGNTLVADSGAPGAPYVPRVVELTREGKKAWEYTLPSLAQAPRYAERLSNGNTLVVLPFAIQEVTPEKKVVWQYGPGKPGRPGTPGGLVRPWRAHRLANGNTLIVDRGYGGNGRVLEVTPAKQVVWQLAAVPAAASGSQPALREPLDARRLADGTTLVTDKKQDLLFYVDPRGRVLQTKSWADLYKTAAVSDLWFARPADDGSVLIAATMVTGRTRVTGITWE</sequence>
<evidence type="ECO:0000256" key="1">
    <source>
        <dbReference type="SAM" id="SignalP"/>
    </source>
</evidence>
<name>K8DXY5_9FIRM</name>
<accession>K8DXY5</accession>
<evidence type="ECO:0000313" key="3">
    <source>
        <dbReference type="Proteomes" id="UP000009315"/>
    </source>
</evidence>
<keyword evidence="1" id="KW-0732">Signal</keyword>
<dbReference type="STRING" id="1121428.DESHY_110563"/>
<protein>
    <recommendedName>
        <fullName evidence="4">PQQ-binding-like beta-propeller repeat protein</fullName>
    </recommendedName>
</protein>
<comment type="caution">
    <text evidence="2">The sequence shown here is derived from an EMBL/GenBank/DDBJ whole genome shotgun (WGS) entry which is preliminary data.</text>
</comment>
<dbReference type="Proteomes" id="UP000009315">
    <property type="component" value="Unassembled WGS sequence"/>
</dbReference>
<dbReference type="EMBL" id="CAOS01000003">
    <property type="protein sequence ID" value="CCO07617.1"/>
    <property type="molecule type" value="Genomic_DNA"/>
</dbReference>